<protein>
    <submittedName>
        <fullName evidence="3">Multiprotein-bridging factor 1 family protein</fullName>
    </submittedName>
</protein>
<accession>A0ABW6IJP6</accession>
<dbReference type="CDD" id="cd00093">
    <property type="entry name" value="HTH_XRE"/>
    <property type="match status" value="1"/>
</dbReference>
<dbReference type="EMBL" id="JBHZOL010000110">
    <property type="protein sequence ID" value="MFE4108448.1"/>
    <property type="molecule type" value="Genomic_DNA"/>
</dbReference>
<dbReference type="InterPro" id="IPR010982">
    <property type="entry name" value="Lambda_DNA-bd_dom_sf"/>
</dbReference>
<keyword evidence="4" id="KW-1185">Reference proteome</keyword>
<evidence type="ECO:0000259" key="2">
    <source>
        <dbReference type="PROSITE" id="PS50943"/>
    </source>
</evidence>
<evidence type="ECO:0000256" key="1">
    <source>
        <dbReference type="SAM" id="MobiDB-lite"/>
    </source>
</evidence>
<dbReference type="SUPFAM" id="SSF47413">
    <property type="entry name" value="lambda repressor-like DNA-binding domains"/>
    <property type="match status" value="1"/>
</dbReference>
<evidence type="ECO:0000313" key="3">
    <source>
        <dbReference type="EMBL" id="MFE4108448.1"/>
    </source>
</evidence>
<dbReference type="Pfam" id="PF01381">
    <property type="entry name" value="HTH_3"/>
    <property type="match status" value="1"/>
</dbReference>
<dbReference type="RefSeq" id="WP_377968079.1">
    <property type="nucleotide sequence ID" value="NZ_JBHZOL010000110.1"/>
</dbReference>
<dbReference type="PROSITE" id="PS50943">
    <property type="entry name" value="HTH_CROC1"/>
    <property type="match status" value="1"/>
</dbReference>
<reference evidence="3 4" key="1">
    <citation type="submission" date="2024-10" db="EMBL/GenBank/DDBJ databases">
        <authorList>
            <person name="Ratan Roy A."/>
            <person name="Morales Sandoval P.H."/>
            <person name="De Los Santos Villalobos S."/>
            <person name="Chakraborty S."/>
            <person name="Mukherjee J."/>
        </authorList>
    </citation>
    <scope>NUCLEOTIDE SEQUENCE [LARGE SCALE GENOMIC DNA]</scope>
    <source>
        <strain evidence="3 4">S1</strain>
    </source>
</reference>
<sequence length="462" mass="52885">MASTPDQRNLSFSKGKSSKPASGERPRTSPDLFTEGSTTPVTSSLPLWEASNILAQRKHLPWVMDPDGKLCYTRDVSDGQGAIYFWVTENIEDEHPATLAGAAALAVIDNFDIRAACMHLIYAAHAAQVARPWEEEIIIDDRQIEAYLGLQKRTDKSRKEKLSLIEEIAKQPCKITTYITWPQQGRQKGFTVEEGRLWHILGTRYHYQQDIFGNKEIAGISFIIKAGLWAKYFLNEDISQDYSLPTQQGTLSKHLLASIMSIWQHREGAARLMIWLLFKSQTNKQYPFNAQTLMEVAYGPKKVEDAKSDLQLRKKLANTWDEDLFTLHDRGWRINFDSDTYSADIQPVGFGRSDSRRPRGFFKRLLGARLWIYPPDEWITQKLTISTQKTPDTNVVQNEEVSEWPTLTGEEVRDMRTSRAWSQRKLATLTGISQGLISMIENGSRSITEDNELILRRVFDYM</sequence>
<feature type="compositionally biased region" description="Polar residues" evidence="1">
    <location>
        <begin position="1"/>
        <end position="15"/>
    </location>
</feature>
<dbReference type="SMART" id="SM00530">
    <property type="entry name" value="HTH_XRE"/>
    <property type="match status" value="1"/>
</dbReference>
<feature type="region of interest" description="Disordered" evidence="1">
    <location>
        <begin position="1"/>
        <end position="39"/>
    </location>
</feature>
<evidence type="ECO:0000313" key="4">
    <source>
        <dbReference type="Proteomes" id="UP001600165"/>
    </source>
</evidence>
<dbReference type="InterPro" id="IPR001387">
    <property type="entry name" value="Cro/C1-type_HTH"/>
</dbReference>
<dbReference type="Gene3D" id="1.10.260.40">
    <property type="entry name" value="lambda repressor-like DNA-binding domains"/>
    <property type="match status" value="1"/>
</dbReference>
<comment type="caution">
    <text evidence="3">The sequence shown here is derived from an EMBL/GenBank/DDBJ whole genome shotgun (WGS) entry which is preliminary data.</text>
</comment>
<gene>
    <name evidence="3" type="ORF">ACFVKH_19385</name>
</gene>
<dbReference type="Proteomes" id="UP001600165">
    <property type="component" value="Unassembled WGS sequence"/>
</dbReference>
<feature type="domain" description="HTH cro/C1-type" evidence="2">
    <location>
        <begin position="412"/>
        <end position="460"/>
    </location>
</feature>
<name>A0ABW6IJP6_9CYAN</name>
<proteinExistence type="predicted"/>
<organism evidence="3 4">
    <name type="scientific">Almyronema epifaneia S1</name>
    <dbReference type="NCBI Taxonomy" id="2991925"/>
    <lineage>
        <taxon>Bacteria</taxon>
        <taxon>Bacillati</taxon>
        <taxon>Cyanobacteriota</taxon>
        <taxon>Cyanophyceae</taxon>
        <taxon>Nodosilineales</taxon>
        <taxon>Nodosilineaceae</taxon>
        <taxon>Almyronema</taxon>
        <taxon>Almyronema epifaneia</taxon>
    </lineage>
</organism>